<feature type="compositionally biased region" description="Basic and acidic residues" evidence="5">
    <location>
        <begin position="310"/>
        <end position="321"/>
    </location>
</feature>
<feature type="compositionally biased region" description="Gly residues" evidence="5">
    <location>
        <begin position="15"/>
        <end position="24"/>
    </location>
</feature>
<feature type="compositionally biased region" description="Polar residues" evidence="5">
    <location>
        <begin position="61"/>
        <end position="76"/>
    </location>
</feature>
<comment type="similarity">
    <text evidence="1">Belongs to the peptidase C48 family.</text>
</comment>
<dbReference type="GO" id="GO:0005634">
    <property type="term" value="C:nucleus"/>
    <property type="evidence" value="ECO:0007669"/>
    <property type="project" value="TreeGrafter"/>
</dbReference>
<reference evidence="8" key="1">
    <citation type="submission" date="2013-03" db="EMBL/GenBank/DDBJ databases">
        <title>The Genome Sequence of Anopheles christyi ACHKN1017.</title>
        <authorList>
            <consortium name="The Broad Institute Genomics Platform"/>
            <person name="Neafsey D.E."/>
            <person name="Besansky N."/>
            <person name="Walker B."/>
            <person name="Young S.K."/>
            <person name="Zeng Q."/>
            <person name="Gargeya S."/>
            <person name="Fitzgerald M."/>
            <person name="Haas B."/>
            <person name="Abouelleil A."/>
            <person name="Allen A.W."/>
            <person name="Alvarado L."/>
            <person name="Arachchi H.M."/>
            <person name="Berlin A.M."/>
            <person name="Chapman S.B."/>
            <person name="Gainer-Dewar J."/>
            <person name="Goldberg J."/>
            <person name="Griggs A."/>
            <person name="Gujja S."/>
            <person name="Hansen M."/>
            <person name="Howarth C."/>
            <person name="Imamovic A."/>
            <person name="Ireland A."/>
            <person name="Larimer J."/>
            <person name="McCowan C."/>
            <person name="Murphy C."/>
            <person name="Pearson M."/>
            <person name="Poon T.W."/>
            <person name="Priest M."/>
            <person name="Roberts A."/>
            <person name="Saif S."/>
            <person name="Shea T."/>
            <person name="Sisk P."/>
            <person name="Sykes S."/>
            <person name="Wortman J."/>
            <person name="Nusbaum C."/>
            <person name="Birren B."/>
        </authorList>
    </citation>
    <scope>NUCLEOTIDE SEQUENCE [LARGE SCALE GENOMIC DNA]</scope>
    <source>
        <strain evidence="8">ACHKN1017</strain>
    </source>
</reference>
<dbReference type="GO" id="GO:0016926">
    <property type="term" value="P:protein desumoylation"/>
    <property type="evidence" value="ECO:0007669"/>
    <property type="project" value="TreeGrafter"/>
</dbReference>
<dbReference type="AlphaFoldDB" id="A0A182K3Z7"/>
<dbReference type="GO" id="GO:0060255">
    <property type="term" value="P:regulation of macromolecule metabolic process"/>
    <property type="evidence" value="ECO:0007669"/>
    <property type="project" value="UniProtKB-ARBA"/>
</dbReference>
<dbReference type="PANTHER" id="PTHR12606:SF141">
    <property type="entry name" value="GH15225P-RELATED"/>
    <property type="match status" value="1"/>
</dbReference>
<evidence type="ECO:0000313" key="7">
    <source>
        <dbReference type="EnsemblMetazoa" id="ACHR005482-PA"/>
    </source>
</evidence>
<dbReference type="EnsemblMetazoa" id="ACHR005482-RA">
    <property type="protein sequence ID" value="ACHR005482-PA"/>
    <property type="gene ID" value="ACHR005482"/>
</dbReference>
<feature type="region of interest" description="Disordered" evidence="5">
    <location>
        <begin position="48"/>
        <end position="81"/>
    </location>
</feature>
<reference evidence="7" key="2">
    <citation type="submission" date="2020-05" db="UniProtKB">
        <authorList>
            <consortium name="EnsemblMetazoa"/>
        </authorList>
    </citation>
    <scope>IDENTIFICATION</scope>
    <source>
        <strain evidence="7">ACHKN1017</strain>
    </source>
</reference>
<keyword evidence="3" id="KW-0378">Hydrolase</keyword>
<evidence type="ECO:0000256" key="3">
    <source>
        <dbReference type="ARBA" id="ARBA00022801"/>
    </source>
</evidence>
<dbReference type="Proteomes" id="UP000075881">
    <property type="component" value="Unassembled WGS sequence"/>
</dbReference>
<dbReference type="PANTHER" id="PTHR12606">
    <property type="entry name" value="SENTRIN/SUMO-SPECIFIC PROTEASE"/>
    <property type="match status" value="1"/>
</dbReference>
<dbReference type="GO" id="GO:0016929">
    <property type="term" value="F:deSUMOylase activity"/>
    <property type="evidence" value="ECO:0007669"/>
    <property type="project" value="TreeGrafter"/>
</dbReference>
<feature type="domain" description="Ubiquitin-like protease family profile" evidence="6">
    <location>
        <begin position="489"/>
        <end position="655"/>
    </location>
</feature>
<evidence type="ECO:0000256" key="4">
    <source>
        <dbReference type="ARBA" id="ARBA00022807"/>
    </source>
</evidence>
<name>A0A182K3Z7_9DIPT</name>
<protein>
    <recommendedName>
        <fullName evidence="6">Ubiquitin-like protease family profile domain-containing protein</fullName>
    </recommendedName>
</protein>
<dbReference type="InterPro" id="IPR038765">
    <property type="entry name" value="Papain-like_cys_pep_sf"/>
</dbReference>
<dbReference type="VEuPathDB" id="VectorBase:ACHR005482"/>
<keyword evidence="4" id="KW-0788">Thiol protease</keyword>
<evidence type="ECO:0000259" key="6">
    <source>
        <dbReference type="PROSITE" id="PS50600"/>
    </source>
</evidence>
<dbReference type="InterPro" id="IPR003653">
    <property type="entry name" value="Peptidase_C48_C"/>
</dbReference>
<dbReference type="FunFam" id="3.40.395.10:FF:000001">
    <property type="entry name" value="Sentrin-specific protease 1"/>
    <property type="match status" value="1"/>
</dbReference>
<feature type="region of interest" description="Disordered" evidence="5">
    <location>
        <begin position="12"/>
        <end position="32"/>
    </location>
</feature>
<organism evidence="7 8">
    <name type="scientific">Anopheles christyi</name>
    <dbReference type="NCBI Taxonomy" id="43041"/>
    <lineage>
        <taxon>Eukaryota</taxon>
        <taxon>Metazoa</taxon>
        <taxon>Ecdysozoa</taxon>
        <taxon>Arthropoda</taxon>
        <taxon>Hexapoda</taxon>
        <taxon>Insecta</taxon>
        <taxon>Pterygota</taxon>
        <taxon>Neoptera</taxon>
        <taxon>Endopterygota</taxon>
        <taxon>Diptera</taxon>
        <taxon>Nematocera</taxon>
        <taxon>Culicoidea</taxon>
        <taxon>Culicidae</taxon>
        <taxon>Anophelinae</taxon>
        <taxon>Anopheles</taxon>
    </lineage>
</organism>
<dbReference type="Gene3D" id="3.40.395.10">
    <property type="entry name" value="Adenoviral Proteinase, Chain A"/>
    <property type="match status" value="1"/>
</dbReference>
<evidence type="ECO:0000256" key="2">
    <source>
        <dbReference type="ARBA" id="ARBA00022670"/>
    </source>
</evidence>
<evidence type="ECO:0000256" key="5">
    <source>
        <dbReference type="SAM" id="MobiDB-lite"/>
    </source>
</evidence>
<dbReference type="SUPFAM" id="SSF54001">
    <property type="entry name" value="Cysteine proteinases"/>
    <property type="match status" value="1"/>
</dbReference>
<keyword evidence="2" id="KW-0645">Protease</keyword>
<feature type="compositionally biased region" description="Polar residues" evidence="5">
    <location>
        <begin position="172"/>
        <end position="202"/>
    </location>
</feature>
<dbReference type="Pfam" id="PF02902">
    <property type="entry name" value="Peptidase_C48"/>
    <property type="match status" value="1"/>
</dbReference>
<sequence length="686" mass="77316">MFPETLISRLKQMLTGGGGSGGSTDGNDRKRKSVALLDIDAKKRRMTTLSSIPAPVEEQDVSNPSTNSRPLLQQNGAHGGGFSSTMANARRLSEITDMPQVNHHQVPYAPTLGSIQRTHPGVGSRSSLTGSGRFGAPALRSIGQRSNNGPPPNLIPIKYVTSRPSIGGVGQGNRNTRPFTGSSSSGLFRQSEQYHTPASSVSRVSDTRNVSLLTNEFRNLLRSKYSMTPSTGSDGTAALDRELNVQRDVRRKYESLMQKFIPIANEPPVKGAYDRYTRKTVNGDIQRPPPLQKVASIDTFELTDDEEPENEVHEASERSDASDDCVEVVSASKSVGRLFTTIDPLQLSAAQEREDDLKQQQSLATLPEPVNSVRERFETKHVFRDDIIQDVQQRYGTLFSQRKSLIEQEKNRLGSLRQITNVQETEARNKMLNYVCSFYKFDVLNESDLKESTPEPEDVPLPELTREQLDEMQRKLRAGNQVVMEKFNLRITGNDLVTLQDMNWLNDAVINFYMELLKERSELKRDQGLPKVYTMNTFFLQQLLKIGYSGVRRWTRKVDLLAHDMIVVPVHVGGIHWCMSTIDLRRKTIHYYDSMGSPNNAVLNALEQYLCEESLDKRKTPFDKSGLTKQNMRDCPRQKNGSDCGVFSCMFAEFLTRDHAITFDQSNMPYFRKKMTVEIMLGKLLT</sequence>
<evidence type="ECO:0000256" key="1">
    <source>
        <dbReference type="ARBA" id="ARBA00005234"/>
    </source>
</evidence>
<dbReference type="STRING" id="43041.A0A182K3Z7"/>
<dbReference type="PROSITE" id="PS50600">
    <property type="entry name" value="ULP_PROTEASE"/>
    <property type="match status" value="1"/>
</dbReference>
<feature type="region of interest" description="Disordered" evidence="5">
    <location>
        <begin position="118"/>
        <end position="152"/>
    </location>
</feature>
<evidence type="ECO:0000313" key="8">
    <source>
        <dbReference type="Proteomes" id="UP000075881"/>
    </source>
</evidence>
<accession>A0A182K3Z7</accession>
<keyword evidence="8" id="KW-1185">Reference proteome</keyword>
<feature type="region of interest" description="Disordered" evidence="5">
    <location>
        <begin position="166"/>
        <end position="202"/>
    </location>
</feature>
<dbReference type="GO" id="GO:0006508">
    <property type="term" value="P:proteolysis"/>
    <property type="evidence" value="ECO:0007669"/>
    <property type="project" value="UniProtKB-KW"/>
</dbReference>
<feature type="region of interest" description="Disordered" evidence="5">
    <location>
        <begin position="302"/>
        <end position="324"/>
    </location>
</feature>
<dbReference type="GO" id="GO:0080090">
    <property type="term" value="P:regulation of primary metabolic process"/>
    <property type="evidence" value="ECO:0007669"/>
    <property type="project" value="UniProtKB-ARBA"/>
</dbReference>
<proteinExistence type="inferred from homology"/>